<name>A0AAD1T3W2_PELCU</name>
<dbReference type="EMBL" id="OW240920">
    <property type="protein sequence ID" value="CAH2315476.1"/>
    <property type="molecule type" value="Genomic_DNA"/>
</dbReference>
<proteinExistence type="predicted"/>
<keyword evidence="3" id="KW-1185">Reference proteome</keyword>
<gene>
    <name evidence="2" type="ORF">PECUL_23A059779</name>
</gene>
<reference evidence="2" key="1">
    <citation type="submission" date="2022-03" db="EMBL/GenBank/DDBJ databases">
        <authorList>
            <person name="Alioto T."/>
            <person name="Alioto T."/>
            <person name="Gomez Garrido J."/>
        </authorList>
    </citation>
    <scope>NUCLEOTIDE SEQUENCE</scope>
</reference>
<accession>A0AAD1T3W2</accession>
<protein>
    <submittedName>
        <fullName evidence="2">Uncharacterized protein</fullName>
    </submittedName>
</protein>
<feature type="region of interest" description="Disordered" evidence="1">
    <location>
        <begin position="1"/>
        <end position="28"/>
    </location>
</feature>
<dbReference type="Proteomes" id="UP001295444">
    <property type="component" value="Chromosome 09"/>
</dbReference>
<dbReference type="AlphaFoldDB" id="A0AAD1T3W2"/>
<organism evidence="2 3">
    <name type="scientific">Pelobates cultripes</name>
    <name type="common">Western spadefoot toad</name>
    <dbReference type="NCBI Taxonomy" id="61616"/>
    <lineage>
        <taxon>Eukaryota</taxon>
        <taxon>Metazoa</taxon>
        <taxon>Chordata</taxon>
        <taxon>Craniata</taxon>
        <taxon>Vertebrata</taxon>
        <taxon>Euteleostomi</taxon>
        <taxon>Amphibia</taxon>
        <taxon>Batrachia</taxon>
        <taxon>Anura</taxon>
        <taxon>Pelobatoidea</taxon>
        <taxon>Pelobatidae</taxon>
        <taxon>Pelobates</taxon>
    </lineage>
</organism>
<evidence type="ECO:0000313" key="3">
    <source>
        <dbReference type="Proteomes" id="UP001295444"/>
    </source>
</evidence>
<evidence type="ECO:0000256" key="1">
    <source>
        <dbReference type="SAM" id="MobiDB-lite"/>
    </source>
</evidence>
<evidence type="ECO:0000313" key="2">
    <source>
        <dbReference type="EMBL" id="CAH2315476.1"/>
    </source>
</evidence>
<sequence length="52" mass="5985">MRSTRRETPEVTSECGSDVTALTPPEVGNECKRRYGTHECVPQRIFPQNTRY</sequence>